<dbReference type="SUPFAM" id="SSF53756">
    <property type="entry name" value="UDP-Glycosyltransferase/glycogen phosphorylase"/>
    <property type="match status" value="1"/>
</dbReference>
<reference evidence="2" key="1">
    <citation type="submission" date="2022-06" db="EMBL/GenBank/DDBJ databases">
        <title>Sequencing the genomes of 1000 actinobacteria strains.</title>
        <authorList>
            <person name="Klenk H.-P."/>
        </authorList>
    </citation>
    <scope>NUCLEOTIDE SEQUENCE</scope>
    <source>
        <strain evidence="2">DSM 22016</strain>
    </source>
</reference>
<keyword evidence="3" id="KW-1185">Reference proteome</keyword>
<proteinExistence type="predicted"/>
<dbReference type="Gene3D" id="3.40.50.2000">
    <property type="entry name" value="Glycogen Phosphorylase B"/>
    <property type="match status" value="1"/>
</dbReference>
<feature type="domain" description="Spore protein YkvP/CgeB glycosyl transferase-like" evidence="1">
    <location>
        <begin position="280"/>
        <end position="386"/>
    </location>
</feature>
<dbReference type="OrthoDB" id="9809622at2"/>
<dbReference type="Proteomes" id="UP001139722">
    <property type="component" value="Unassembled WGS sequence"/>
</dbReference>
<dbReference type="EMBL" id="JAMZDY010000001">
    <property type="protein sequence ID" value="MCP2371293.1"/>
    <property type="molecule type" value="Genomic_DNA"/>
</dbReference>
<sequence length="394" mass="43114">MAERSALRRAAWRALGAMPEGLQLRVNPSKYGFAPGDRPPPPVAPATPVRLYVGAVNSAGQGFAWARAAERLPGVGAVDLQHRGEGGFGFPSDYSVPTTVFVRSEAWQRAHFRAVSRSFTHVIAESVWPLFTSRFDDDVEREVDAMRDAGVRVAILAHGSDIRLPNRHALIDEWSPFREGVWDATPTLQRQADAKHAILERLDVPVFVSTPDLLGDWPAATVLPLVVDTDRWRVDAEPLEREVPVVVHAPSRAVVKGTDAIRPVMHALAERGVVDYREFSGIPSAEMPARIADADIVLEQFRIGTYSVAAVEAMAAGRVVVGHVHEQVREYVRSAYGRELPVVQATPDTLEEVLLDLIARPDHARSIAAAGADFVRSVHDGRTSAQVLRPFLLG</sequence>
<evidence type="ECO:0000313" key="3">
    <source>
        <dbReference type="Proteomes" id="UP001139722"/>
    </source>
</evidence>
<dbReference type="InterPro" id="IPR055259">
    <property type="entry name" value="YkvP/CgeB_Glyco_trans-like"/>
</dbReference>
<protein>
    <recommendedName>
        <fullName evidence="1">Spore protein YkvP/CgeB glycosyl transferase-like domain-containing protein</fullName>
    </recommendedName>
</protein>
<dbReference type="RefSeq" id="WP_156999495.1">
    <property type="nucleotide sequence ID" value="NZ_BAAANU010000015.1"/>
</dbReference>
<gene>
    <name evidence="2" type="ORF">BJ978_001969</name>
</gene>
<evidence type="ECO:0000259" key="1">
    <source>
        <dbReference type="Pfam" id="PF13524"/>
    </source>
</evidence>
<dbReference type="AlphaFoldDB" id="A0A9X2H1K2"/>
<comment type="caution">
    <text evidence="2">The sequence shown here is derived from an EMBL/GenBank/DDBJ whole genome shotgun (WGS) entry which is preliminary data.</text>
</comment>
<organism evidence="2 3">
    <name type="scientific">Agromyces terreus</name>
    <dbReference type="NCBI Taxonomy" id="424795"/>
    <lineage>
        <taxon>Bacteria</taxon>
        <taxon>Bacillati</taxon>
        <taxon>Actinomycetota</taxon>
        <taxon>Actinomycetes</taxon>
        <taxon>Micrococcales</taxon>
        <taxon>Microbacteriaceae</taxon>
        <taxon>Agromyces</taxon>
    </lineage>
</organism>
<accession>A0A9X2H1K2</accession>
<dbReference type="Pfam" id="PF13524">
    <property type="entry name" value="Glyco_trans_1_2"/>
    <property type="match status" value="1"/>
</dbReference>
<evidence type="ECO:0000313" key="2">
    <source>
        <dbReference type="EMBL" id="MCP2371293.1"/>
    </source>
</evidence>
<name>A0A9X2H1K2_9MICO</name>